<proteinExistence type="predicted"/>
<comment type="caution">
    <text evidence="1">The sequence shown here is derived from an EMBL/GenBank/DDBJ whole genome shotgun (WGS) entry which is preliminary data.</text>
</comment>
<sequence length="137" mass="16018">MSQKKDRLFIFGFAQDNWSSQSSKISPEKLCPSPSNSDSFRLWGDELRGKNILLDESHEIEALIDWDFTYIAPTQFILNPPWWLFLETAEMWPSDLHDWKTTYESRLETWCSAMDQAEAILNPNALPPPLSKYMRES</sequence>
<accession>A0A8K0WA07</accession>
<dbReference type="AlphaFoldDB" id="A0A8K0WA07"/>
<dbReference type="EMBL" id="JAGPXF010000006">
    <property type="protein sequence ID" value="KAH7239047.1"/>
    <property type="molecule type" value="Genomic_DNA"/>
</dbReference>
<evidence type="ECO:0008006" key="3">
    <source>
        <dbReference type="Google" id="ProtNLM"/>
    </source>
</evidence>
<reference evidence="1" key="1">
    <citation type="journal article" date="2021" name="Nat. Commun.">
        <title>Genetic determinants of endophytism in the Arabidopsis root mycobiome.</title>
        <authorList>
            <person name="Mesny F."/>
            <person name="Miyauchi S."/>
            <person name="Thiergart T."/>
            <person name="Pickel B."/>
            <person name="Atanasova L."/>
            <person name="Karlsson M."/>
            <person name="Huettel B."/>
            <person name="Barry K.W."/>
            <person name="Haridas S."/>
            <person name="Chen C."/>
            <person name="Bauer D."/>
            <person name="Andreopoulos W."/>
            <person name="Pangilinan J."/>
            <person name="LaButti K."/>
            <person name="Riley R."/>
            <person name="Lipzen A."/>
            <person name="Clum A."/>
            <person name="Drula E."/>
            <person name="Henrissat B."/>
            <person name="Kohler A."/>
            <person name="Grigoriev I.V."/>
            <person name="Martin F.M."/>
            <person name="Hacquard S."/>
        </authorList>
    </citation>
    <scope>NUCLEOTIDE SEQUENCE</scope>
    <source>
        <strain evidence="1">MPI-SDFR-AT-0068</strain>
    </source>
</reference>
<evidence type="ECO:0000313" key="2">
    <source>
        <dbReference type="Proteomes" id="UP000813427"/>
    </source>
</evidence>
<evidence type="ECO:0000313" key="1">
    <source>
        <dbReference type="EMBL" id="KAH7239047.1"/>
    </source>
</evidence>
<dbReference type="Proteomes" id="UP000813427">
    <property type="component" value="Unassembled WGS sequence"/>
</dbReference>
<organism evidence="1 2">
    <name type="scientific">Fusarium tricinctum</name>
    <dbReference type="NCBI Taxonomy" id="61284"/>
    <lineage>
        <taxon>Eukaryota</taxon>
        <taxon>Fungi</taxon>
        <taxon>Dikarya</taxon>
        <taxon>Ascomycota</taxon>
        <taxon>Pezizomycotina</taxon>
        <taxon>Sordariomycetes</taxon>
        <taxon>Hypocreomycetidae</taxon>
        <taxon>Hypocreales</taxon>
        <taxon>Nectriaceae</taxon>
        <taxon>Fusarium</taxon>
        <taxon>Fusarium tricinctum species complex</taxon>
    </lineage>
</organism>
<dbReference type="OrthoDB" id="5412996at2759"/>
<gene>
    <name evidence="1" type="ORF">BKA59DRAFT_483775</name>
</gene>
<protein>
    <recommendedName>
        <fullName evidence="3">Aminoglycoside phosphotransferase domain-containing protein</fullName>
    </recommendedName>
</protein>
<keyword evidence="2" id="KW-1185">Reference proteome</keyword>
<name>A0A8K0WA07_9HYPO</name>